<dbReference type="KEGG" id="haxz:M0R88_16500"/>
<dbReference type="Proteomes" id="UP000830434">
    <property type="component" value="Chromosome"/>
</dbReference>
<gene>
    <name evidence="2" type="ORF">M0R88_16500</name>
</gene>
<dbReference type="AlphaFoldDB" id="A0A8U0IIK2"/>
<dbReference type="InterPro" id="IPR002586">
    <property type="entry name" value="CobQ/CobB/MinD/ParA_Nub-bd_dom"/>
</dbReference>
<dbReference type="GO" id="GO:0051782">
    <property type="term" value="P:negative regulation of cell division"/>
    <property type="evidence" value="ECO:0007669"/>
    <property type="project" value="TreeGrafter"/>
</dbReference>
<dbReference type="PANTHER" id="PTHR43384">
    <property type="entry name" value="SEPTUM SITE-DETERMINING PROTEIN MIND HOMOLOG, CHLOROPLASTIC-RELATED"/>
    <property type="match status" value="1"/>
</dbReference>
<reference evidence="2" key="1">
    <citation type="submission" date="2022-04" db="EMBL/GenBank/DDBJ databases">
        <title>Diverse halophilic archaea isolated from saline environments.</title>
        <authorList>
            <person name="Cui H.-L."/>
        </authorList>
    </citation>
    <scope>NUCLEOTIDE SEQUENCE</scope>
    <source>
        <strain evidence="2">XZYJT40</strain>
    </source>
</reference>
<proteinExistence type="predicted"/>
<evidence type="ECO:0000259" key="1">
    <source>
        <dbReference type="Pfam" id="PF01656"/>
    </source>
</evidence>
<sequence>MLAVAGGKGGAGKTTTTLGLAAALGRQRRTVVAVDADREMPDLHAMAGVARTPGLDAVAEGWPVELVAGAPDPPLTGVEVLPAGTGPPSAGSAARVGERSGGATPLARARGVADAVLLDCPAGAGSDAVAPLRVADAAVVVTTTEPDCLRDAAKTAAMARELDAPVVGAVVSRADEVPVRIEQLLGCPVLGVVPEAGTDSRAEGVGRGVELLDNDGVRAAHDGLVSGLQPKYL</sequence>
<dbReference type="SUPFAM" id="SSF52540">
    <property type="entry name" value="P-loop containing nucleoside triphosphate hydrolases"/>
    <property type="match status" value="1"/>
</dbReference>
<dbReference type="InterPro" id="IPR050625">
    <property type="entry name" value="ParA/MinD_ATPase"/>
</dbReference>
<dbReference type="PANTHER" id="PTHR43384:SF10">
    <property type="entry name" value="ATPASE INVOLVED IN CHROMOSOME PARTITIONING, PARA_MIND FAMILY"/>
    <property type="match status" value="1"/>
</dbReference>
<dbReference type="Pfam" id="PF01656">
    <property type="entry name" value="CbiA"/>
    <property type="match status" value="1"/>
</dbReference>
<accession>A0A8U0IIK2</accession>
<dbReference type="InterPro" id="IPR027417">
    <property type="entry name" value="P-loop_NTPase"/>
</dbReference>
<evidence type="ECO:0000313" key="3">
    <source>
        <dbReference type="Proteomes" id="UP000830434"/>
    </source>
</evidence>
<dbReference type="EMBL" id="CP096658">
    <property type="protein sequence ID" value="UPW00102.1"/>
    <property type="molecule type" value="Genomic_DNA"/>
</dbReference>
<dbReference type="GeneID" id="72191489"/>
<dbReference type="GO" id="GO:0009898">
    <property type="term" value="C:cytoplasmic side of plasma membrane"/>
    <property type="evidence" value="ECO:0007669"/>
    <property type="project" value="TreeGrafter"/>
</dbReference>
<dbReference type="GO" id="GO:0005829">
    <property type="term" value="C:cytosol"/>
    <property type="evidence" value="ECO:0007669"/>
    <property type="project" value="TreeGrafter"/>
</dbReference>
<dbReference type="GO" id="GO:0005524">
    <property type="term" value="F:ATP binding"/>
    <property type="evidence" value="ECO:0007669"/>
    <property type="project" value="TreeGrafter"/>
</dbReference>
<feature type="domain" description="CobQ/CobB/MinD/ParA nucleotide binding" evidence="1">
    <location>
        <begin position="2"/>
        <end position="204"/>
    </location>
</feature>
<dbReference type="Gene3D" id="3.40.50.300">
    <property type="entry name" value="P-loop containing nucleotide triphosphate hydrolases"/>
    <property type="match status" value="1"/>
</dbReference>
<keyword evidence="3" id="KW-1185">Reference proteome</keyword>
<dbReference type="GO" id="GO:0016887">
    <property type="term" value="F:ATP hydrolysis activity"/>
    <property type="evidence" value="ECO:0007669"/>
    <property type="project" value="TreeGrafter"/>
</dbReference>
<dbReference type="RefSeq" id="WP_248654517.1">
    <property type="nucleotide sequence ID" value="NZ_CP096658.1"/>
</dbReference>
<organism evidence="2 3">
    <name type="scientific">Halorussus gelatinilyticus</name>
    <dbReference type="NCBI Taxonomy" id="2937524"/>
    <lineage>
        <taxon>Archaea</taxon>
        <taxon>Methanobacteriati</taxon>
        <taxon>Methanobacteriota</taxon>
        <taxon>Stenosarchaea group</taxon>
        <taxon>Halobacteria</taxon>
        <taxon>Halobacteriales</taxon>
        <taxon>Haladaptataceae</taxon>
        <taxon>Halorussus</taxon>
    </lineage>
</organism>
<protein>
    <submittedName>
        <fullName evidence="2">P-loop NTPase</fullName>
    </submittedName>
</protein>
<evidence type="ECO:0000313" key="2">
    <source>
        <dbReference type="EMBL" id="UPW00102.1"/>
    </source>
</evidence>
<name>A0A8U0IIK2_9EURY</name>